<sequence length="30" mass="3339">MQITIAIKDMNNEEKSESVVDKKQSADGTK</sequence>
<evidence type="ECO:0000256" key="1">
    <source>
        <dbReference type="SAM" id="MobiDB-lite"/>
    </source>
</evidence>
<gene>
    <name evidence="2" type="ORF">T12_6092</name>
</gene>
<proteinExistence type="predicted"/>
<dbReference type="AlphaFoldDB" id="A0A0V0YYY0"/>
<dbReference type="Proteomes" id="UP000054783">
    <property type="component" value="Unassembled WGS sequence"/>
</dbReference>
<protein>
    <submittedName>
        <fullName evidence="2">Uncharacterized protein</fullName>
    </submittedName>
</protein>
<keyword evidence="3" id="KW-1185">Reference proteome</keyword>
<reference evidence="2 3" key="1">
    <citation type="submission" date="2015-01" db="EMBL/GenBank/DDBJ databases">
        <title>Evolution of Trichinella species and genotypes.</title>
        <authorList>
            <person name="Korhonen P.K."/>
            <person name="Edoardo P."/>
            <person name="Giuseppe L.R."/>
            <person name="Gasser R.B."/>
        </authorList>
    </citation>
    <scope>NUCLEOTIDE SEQUENCE [LARGE SCALE GENOMIC DNA]</scope>
    <source>
        <strain evidence="2">ISS2496</strain>
    </source>
</reference>
<evidence type="ECO:0000313" key="3">
    <source>
        <dbReference type="Proteomes" id="UP000054783"/>
    </source>
</evidence>
<organism evidence="2 3">
    <name type="scientific">Trichinella patagoniensis</name>
    <dbReference type="NCBI Taxonomy" id="990121"/>
    <lineage>
        <taxon>Eukaryota</taxon>
        <taxon>Metazoa</taxon>
        <taxon>Ecdysozoa</taxon>
        <taxon>Nematoda</taxon>
        <taxon>Enoplea</taxon>
        <taxon>Dorylaimia</taxon>
        <taxon>Trichinellida</taxon>
        <taxon>Trichinellidae</taxon>
        <taxon>Trichinella</taxon>
    </lineage>
</organism>
<accession>A0A0V0YYY0</accession>
<feature type="region of interest" description="Disordered" evidence="1">
    <location>
        <begin position="1"/>
        <end position="30"/>
    </location>
</feature>
<evidence type="ECO:0000313" key="2">
    <source>
        <dbReference type="EMBL" id="KRY05511.1"/>
    </source>
</evidence>
<name>A0A0V0YYY0_9BILA</name>
<feature type="compositionally biased region" description="Basic and acidic residues" evidence="1">
    <location>
        <begin position="10"/>
        <end position="30"/>
    </location>
</feature>
<comment type="caution">
    <text evidence="2">The sequence shown here is derived from an EMBL/GenBank/DDBJ whole genome shotgun (WGS) entry which is preliminary data.</text>
</comment>
<dbReference type="EMBL" id="JYDQ01001267">
    <property type="protein sequence ID" value="KRY05511.1"/>
    <property type="molecule type" value="Genomic_DNA"/>
</dbReference>